<organism evidence="2 3">
    <name type="scientific">Paraglomus occultum</name>
    <dbReference type="NCBI Taxonomy" id="144539"/>
    <lineage>
        <taxon>Eukaryota</taxon>
        <taxon>Fungi</taxon>
        <taxon>Fungi incertae sedis</taxon>
        <taxon>Mucoromycota</taxon>
        <taxon>Glomeromycotina</taxon>
        <taxon>Glomeromycetes</taxon>
        <taxon>Paraglomerales</taxon>
        <taxon>Paraglomeraceae</taxon>
        <taxon>Paraglomus</taxon>
    </lineage>
</organism>
<comment type="caution">
    <text evidence="2">The sequence shown here is derived from an EMBL/GenBank/DDBJ whole genome shotgun (WGS) entry which is preliminary data.</text>
</comment>
<feature type="chain" id="PRO_5040284913" evidence="1">
    <location>
        <begin position="21"/>
        <end position="115"/>
    </location>
</feature>
<keyword evidence="3" id="KW-1185">Reference proteome</keyword>
<dbReference type="EMBL" id="CAJVPJ010000033">
    <property type="protein sequence ID" value="CAG8461912.1"/>
    <property type="molecule type" value="Genomic_DNA"/>
</dbReference>
<dbReference type="AlphaFoldDB" id="A0A9N8VPD7"/>
<evidence type="ECO:0000313" key="3">
    <source>
        <dbReference type="Proteomes" id="UP000789572"/>
    </source>
</evidence>
<gene>
    <name evidence="2" type="ORF">POCULU_LOCUS606</name>
</gene>
<keyword evidence="1" id="KW-0732">Signal</keyword>
<protein>
    <submittedName>
        <fullName evidence="2">2190_t:CDS:1</fullName>
    </submittedName>
</protein>
<name>A0A9N8VPD7_9GLOM</name>
<accession>A0A9N8VPD7</accession>
<feature type="signal peptide" evidence="1">
    <location>
        <begin position="1"/>
        <end position="20"/>
    </location>
</feature>
<dbReference type="Proteomes" id="UP000789572">
    <property type="component" value="Unassembled WGS sequence"/>
</dbReference>
<evidence type="ECO:0000256" key="1">
    <source>
        <dbReference type="SAM" id="SignalP"/>
    </source>
</evidence>
<dbReference type="OrthoDB" id="6409159at2759"/>
<evidence type="ECO:0000313" key="2">
    <source>
        <dbReference type="EMBL" id="CAG8461912.1"/>
    </source>
</evidence>
<reference evidence="2" key="1">
    <citation type="submission" date="2021-06" db="EMBL/GenBank/DDBJ databases">
        <authorList>
            <person name="Kallberg Y."/>
            <person name="Tangrot J."/>
            <person name="Rosling A."/>
        </authorList>
    </citation>
    <scope>NUCLEOTIDE SEQUENCE</scope>
    <source>
        <strain evidence="2">IA702</strain>
    </source>
</reference>
<proteinExistence type="predicted"/>
<sequence>MKHPIFFLFFVLATISVIHATPHGLTKRATQFTQCVTFDISGTAPIDITEAAVEVVIYDDNDYYLPVNGNVCELYKHCPVKKDTEFDFQFLIKPKDLPQNYHIDVWIHNATCFAL</sequence>